<dbReference type="PANTHER" id="PTHR31503">
    <property type="entry name" value="VACUOLAR CALCIUM ION TRANSPORTER"/>
    <property type="match status" value="1"/>
</dbReference>
<evidence type="ECO:0000256" key="8">
    <source>
        <dbReference type="ARBA" id="ARBA00023136"/>
    </source>
</evidence>
<feature type="domain" description="Sodium/calcium exchanger membrane region" evidence="11">
    <location>
        <begin position="594"/>
        <end position="781"/>
    </location>
</feature>
<feature type="domain" description="Inner membrane component" evidence="12">
    <location>
        <begin position="256"/>
        <end position="306"/>
    </location>
</feature>
<name>W4K7N5_HETIT</name>
<feature type="transmembrane region" description="Helical" evidence="10">
    <location>
        <begin position="657"/>
        <end position="679"/>
    </location>
</feature>
<feature type="transmembrane region" description="Helical" evidence="10">
    <location>
        <begin position="1082"/>
        <end position="1103"/>
    </location>
</feature>
<evidence type="ECO:0000256" key="4">
    <source>
        <dbReference type="ARBA" id="ARBA00022553"/>
    </source>
</evidence>
<feature type="transmembrane region" description="Helical" evidence="10">
    <location>
        <begin position="584"/>
        <end position="611"/>
    </location>
</feature>
<protein>
    <submittedName>
        <fullName evidence="13">H+/Ca2+ exchanger Vxc1-like protein</fullName>
    </submittedName>
</protein>
<feature type="transmembrane region" description="Helical" evidence="10">
    <location>
        <begin position="426"/>
        <end position="451"/>
    </location>
</feature>
<keyword evidence="3" id="KW-0813">Transport</keyword>
<accession>W4K7N5</accession>
<reference evidence="13 14" key="1">
    <citation type="journal article" date="2012" name="New Phytol.">
        <title>Insight into trade-off between wood decay and parasitism from the genome of a fungal forest pathogen.</title>
        <authorList>
            <person name="Olson A."/>
            <person name="Aerts A."/>
            <person name="Asiegbu F."/>
            <person name="Belbahri L."/>
            <person name="Bouzid O."/>
            <person name="Broberg A."/>
            <person name="Canback B."/>
            <person name="Coutinho P.M."/>
            <person name="Cullen D."/>
            <person name="Dalman K."/>
            <person name="Deflorio G."/>
            <person name="van Diepen L.T."/>
            <person name="Dunand C."/>
            <person name="Duplessis S."/>
            <person name="Durling M."/>
            <person name="Gonthier P."/>
            <person name="Grimwood J."/>
            <person name="Fossdal C.G."/>
            <person name="Hansson D."/>
            <person name="Henrissat B."/>
            <person name="Hietala A."/>
            <person name="Himmelstrand K."/>
            <person name="Hoffmeister D."/>
            <person name="Hogberg N."/>
            <person name="James T.Y."/>
            <person name="Karlsson M."/>
            <person name="Kohler A."/>
            <person name="Kues U."/>
            <person name="Lee Y.H."/>
            <person name="Lin Y.C."/>
            <person name="Lind M."/>
            <person name="Lindquist E."/>
            <person name="Lombard V."/>
            <person name="Lucas S."/>
            <person name="Lunden K."/>
            <person name="Morin E."/>
            <person name="Murat C."/>
            <person name="Park J."/>
            <person name="Raffaello T."/>
            <person name="Rouze P."/>
            <person name="Salamov A."/>
            <person name="Schmutz J."/>
            <person name="Solheim H."/>
            <person name="Stahlberg J."/>
            <person name="Velez H."/>
            <person name="de Vries R.P."/>
            <person name="Wiebenga A."/>
            <person name="Woodward S."/>
            <person name="Yakovlev I."/>
            <person name="Garbelotto M."/>
            <person name="Martin F."/>
            <person name="Grigoriev I.V."/>
            <person name="Stenlid J."/>
        </authorList>
    </citation>
    <scope>NUCLEOTIDE SEQUENCE [LARGE SCALE GENOMIC DNA]</scope>
    <source>
        <strain evidence="13 14">TC 32-1</strain>
    </source>
</reference>
<feature type="domain" description="Sodium/calcium exchanger membrane region" evidence="11">
    <location>
        <begin position="980"/>
        <end position="1127"/>
    </location>
</feature>
<dbReference type="Pfam" id="PF01699">
    <property type="entry name" value="Na_Ca_ex"/>
    <property type="match status" value="2"/>
</dbReference>
<feature type="transmembrane region" description="Helical" evidence="10">
    <location>
        <begin position="1050"/>
        <end position="1070"/>
    </location>
</feature>
<feature type="region of interest" description="Disordered" evidence="9">
    <location>
        <begin position="328"/>
        <end position="353"/>
    </location>
</feature>
<dbReference type="Pfam" id="PF03733">
    <property type="entry name" value="YccF"/>
    <property type="match status" value="1"/>
</dbReference>
<evidence type="ECO:0000256" key="1">
    <source>
        <dbReference type="ARBA" id="ARBA00004127"/>
    </source>
</evidence>
<keyword evidence="4" id="KW-0597">Phosphoprotein</keyword>
<evidence type="ECO:0000259" key="11">
    <source>
        <dbReference type="Pfam" id="PF01699"/>
    </source>
</evidence>
<dbReference type="GeneID" id="20668450"/>
<feature type="region of interest" description="Disordered" evidence="9">
    <location>
        <begin position="1"/>
        <end position="24"/>
    </location>
</feature>
<dbReference type="FunFam" id="1.20.1420.30:FF:000014">
    <property type="entry name" value="Cation/H+ exchanger protein 2"/>
    <property type="match status" value="1"/>
</dbReference>
<keyword evidence="7" id="KW-0406">Ion transport</keyword>
<dbReference type="AlphaFoldDB" id="W4K7N5"/>
<keyword evidence="8 10" id="KW-0472">Membrane</keyword>
<dbReference type="KEGG" id="hir:HETIRDRAFT_173511"/>
<comment type="subcellular location">
    <subcellularLocation>
        <location evidence="1">Endomembrane system</location>
        <topology evidence="1">Multi-pass membrane protein</topology>
    </subcellularLocation>
</comment>
<comment type="similarity">
    <text evidence="2">Belongs to the Ca(2+):cation antiporter (CaCA) (TC 2.A.19) family.</text>
</comment>
<dbReference type="InterPro" id="IPR044880">
    <property type="entry name" value="NCX_ion-bd_dom_sf"/>
</dbReference>
<dbReference type="FunCoup" id="W4K7N5">
    <property type="interactions" value="112"/>
</dbReference>
<dbReference type="Proteomes" id="UP000030671">
    <property type="component" value="Unassembled WGS sequence"/>
</dbReference>
<evidence type="ECO:0000256" key="6">
    <source>
        <dbReference type="ARBA" id="ARBA00022989"/>
    </source>
</evidence>
<evidence type="ECO:0000256" key="10">
    <source>
        <dbReference type="SAM" id="Phobius"/>
    </source>
</evidence>
<organism evidence="13 14">
    <name type="scientific">Heterobasidion irregulare (strain TC 32-1)</name>
    <dbReference type="NCBI Taxonomy" id="747525"/>
    <lineage>
        <taxon>Eukaryota</taxon>
        <taxon>Fungi</taxon>
        <taxon>Dikarya</taxon>
        <taxon>Basidiomycota</taxon>
        <taxon>Agaricomycotina</taxon>
        <taxon>Agaricomycetes</taxon>
        <taxon>Russulales</taxon>
        <taxon>Bondarzewiaceae</taxon>
        <taxon>Heterobasidion</taxon>
        <taxon>Heterobasidion annosum species complex</taxon>
    </lineage>
</organism>
<dbReference type="InterPro" id="IPR005185">
    <property type="entry name" value="YccF"/>
</dbReference>
<evidence type="ECO:0000256" key="5">
    <source>
        <dbReference type="ARBA" id="ARBA00022692"/>
    </source>
</evidence>
<evidence type="ECO:0000313" key="13">
    <source>
        <dbReference type="EMBL" id="ETW81832.1"/>
    </source>
</evidence>
<feature type="transmembrane region" description="Helical" evidence="10">
    <location>
        <begin position="551"/>
        <end position="572"/>
    </location>
</feature>
<evidence type="ECO:0000259" key="12">
    <source>
        <dbReference type="Pfam" id="PF03733"/>
    </source>
</evidence>
<dbReference type="Gene3D" id="1.20.1420.30">
    <property type="entry name" value="NCX, central ion-binding region"/>
    <property type="match status" value="2"/>
</dbReference>
<feature type="compositionally biased region" description="Low complexity" evidence="9">
    <location>
        <begin position="116"/>
        <end position="132"/>
    </location>
</feature>
<dbReference type="InParanoid" id="W4K7N5"/>
<feature type="compositionally biased region" description="Polar residues" evidence="9">
    <location>
        <begin position="856"/>
        <end position="883"/>
    </location>
</feature>
<gene>
    <name evidence="13" type="ORF">HETIRDRAFT_173511</name>
</gene>
<dbReference type="eggNOG" id="KOG1397">
    <property type="taxonomic scope" value="Eukaryota"/>
</dbReference>
<feature type="transmembrane region" description="Helical" evidence="10">
    <location>
        <begin position="289"/>
        <end position="305"/>
    </location>
</feature>
<feature type="region of interest" description="Disordered" evidence="9">
    <location>
        <begin position="41"/>
        <end position="60"/>
    </location>
</feature>
<feature type="compositionally biased region" description="Polar residues" evidence="9">
    <location>
        <begin position="343"/>
        <end position="353"/>
    </location>
</feature>
<dbReference type="HOGENOM" id="CLU_001583_3_0_1"/>
<keyword evidence="5 10" id="KW-0812">Transmembrane</keyword>
<sequence>MPGRGVSEASSCTVHRHPTISSPSPSCSLLIVPLPCRAMASQQPDNEQAPSSPTQSHLATAQTVYGSRLPLHRSISHGSQWSAADTPQHHNLGTSYSSQYQRPISPAPRRRPGVNRSLSTSSPRRPPARSTSVGSSRAHGRSLRDDEGLLSEDDEFDGDDDDDKDNEEHSVAASRGKAVAVDDVPENHDSEGEATEQEDDPITLKERQSLINVEHPFGLPIWKPALYKKSRSVTRYADQALHSIPSAQAERHLLPGNILWTLCFGWWLAVVCFIVSAVLYVLPLGGRRYSSLIFGLGWYLGWPFGKYVEGDLSVVDRVRLDEETPVSETTVHIHSGSDGETVRASSPQRDGNSVLTPRPSHVHPSIHEHTASVSWHDDPISGETTALLRNSKAGTVVVGSHKSYGAVRTTGISKSSSSVHDWLGQIAFWLFFVSLIAPLMLLVCIVCWGLVLTIPMAKLNWALIKHLFQHPTSIRFCSVPSSVVLSAEPSATNVDGVANIPEEHVTVNHPRLSAGQVAPSGSPDSTVLLCIYRAAGWQFYKYTVGGVNIMFINLLPIVFFVIFDGFVLLPLAEHREHAGHHVPALLALLASRPLIFILSLLSVIPLSYFIGMAVASISAQSSIGMGAVINATFGSIIEILLYAIALTQGKGRLVEGSIVGSLLAGVLLMPGVSMCSGALKRKEQKFNAKSAGVTSTMLIMAIIGTLTPTLFYQTYGNFQLICDGCPDHLSSLDAPWTCKHCAYKHPDPVDDPFYQSTVKTLMYFCAAILLFSYILGLWFSLRTHASQIWQNPQQLLHPQDTSRLSLYQKLVPQQVQFQPGTSRRGESILRHKSSLAMTEESVSPSRSETPVPRLNDQLQPLPGTSQFSDATQGTAVPSTSQRRISYAPPPIIQPPSGYAPILESVDHAIKDSGLRQTQLPETMTADDFTRAVAVATVSALRHHTHVPRVRSGVIGEADAEESAGGHGGHDGPSWSRMTSASVLLSCTALYAIIAELLVDVVDVVLEGSGIDEKFLGVTLFALVPNTTEFMNAMSFAMNGNIALSMEIGSAYALQVCLLQIPAMVAFSAWYDPADVGKVVNTFTLIFPRWDVIVIILSIFLLTYTYIEAKANYHRGSILILSYLVLASGFYFAPPRTEHSGEDTMIFGATVVQSFKDSARLFFTSLVN</sequence>
<dbReference type="GO" id="GO:0012505">
    <property type="term" value="C:endomembrane system"/>
    <property type="evidence" value="ECO:0007669"/>
    <property type="project" value="UniProtKB-SubCell"/>
</dbReference>
<feature type="transmembrane region" description="Helical" evidence="10">
    <location>
        <begin position="258"/>
        <end position="282"/>
    </location>
</feature>
<proteinExistence type="inferred from homology"/>
<dbReference type="RefSeq" id="XP_009546430.1">
    <property type="nucleotide sequence ID" value="XM_009548135.1"/>
</dbReference>
<feature type="region of interest" description="Disordered" evidence="9">
    <location>
        <begin position="76"/>
        <end position="202"/>
    </location>
</feature>
<evidence type="ECO:0000256" key="9">
    <source>
        <dbReference type="SAM" id="MobiDB-lite"/>
    </source>
</evidence>
<feature type="transmembrane region" description="Helical" evidence="10">
    <location>
        <begin position="691"/>
        <end position="711"/>
    </location>
</feature>
<dbReference type="PANTHER" id="PTHR31503:SF10">
    <property type="entry name" value="VNX1 PROTEIN"/>
    <property type="match status" value="1"/>
</dbReference>
<dbReference type="GO" id="GO:0006874">
    <property type="term" value="P:intracellular calcium ion homeostasis"/>
    <property type="evidence" value="ECO:0007669"/>
    <property type="project" value="TreeGrafter"/>
</dbReference>
<dbReference type="GO" id="GO:0015369">
    <property type="term" value="F:calcium:proton antiporter activity"/>
    <property type="evidence" value="ECO:0007669"/>
    <property type="project" value="TreeGrafter"/>
</dbReference>
<keyword evidence="6 10" id="KW-1133">Transmembrane helix</keyword>
<dbReference type="GO" id="GO:0005774">
    <property type="term" value="C:vacuolar membrane"/>
    <property type="evidence" value="ECO:0007669"/>
    <property type="project" value="UniProtKB-ARBA"/>
</dbReference>
<evidence type="ECO:0000256" key="2">
    <source>
        <dbReference type="ARBA" id="ARBA00008170"/>
    </source>
</evidence>
<keyword evidence="14" id="KW-1185">Reference proteome</keyword>
<evidence type="ECO:0000256" key="7">
    <source>
        <dbReference type="ARBA" id="ARBA00023065"/>
    </source>
</evidence>
<feature type="compositionally biased region" description="Acidic residues" evidence="9">
    <location>
        <begin position="148"/>
        <end position="165"/>
    </location>
</feature>
<feature type="transmembrane region" description="Helical" evidence="10">
    <location>
        <begin position="761"/>
        <end position="781"/>
    </location>
</feature>
<feature type="region of interest" description="Disordered" evidence="9">
    <location>
        <begin position="817"/>
        <end position="888"/>
    </location>
</feature>
<evidence type="ECO:0000313" key="14">
    <source>
        <dbReference type="Proteomes" id="UP000030671"/>
    </source>
</evidence>
<feature type="compositionally biased region" description="Acidic residues" evidence="9">
    <location>
        <begin position="192"/>
        <end position="201"/>
    </location>
</feature>
<feature type="compositionally biased region" description="Polar residues" evidence="9">
    <location>
        <begin position="76"/>
        <end position="102"/>
    </location>
</feature>
<dbReference type="InterPro" id="IPR004837">
    <property type="entry name" value="NaCa_Exmemb"/>
</dbReference>
<dbReference type="OrthoDB" id="16982at2759"/>
<evidence type="ECO:0000256" key="3">
    <source>
        <dbReference type="ARBA" id="ARBA00022448"/>
    </source>
</evidence>
<dbReference type="InterPro" id="IPR004713">
    <property type="entry name" value="CaH_exchang"/>
</dbReference>
<feature type="transmembrane region" description="Helical" evidence="10">
    <location>
        <begin position="623"/>
        <end position="645"/>
    </location>
</feature>
<dbReference type="EMBL" id="KI925458">
    <property type="protein sequence ID" value="ETW81832.1"/>
    <property type="molecule type" value="Genomic_DNA"/>
</dbReference>
<feature type="transmembrane region" description="Helical" evidence="10">
    <location>
        <begin position="1115"/>
        <end position="1132"/>
    </location>
</feature>